<dbReference type="InterPro" id="IPR049326">
    <property type="entry name" value="Rhodopsin_dom_fungi"/>
</dbReference>
<dbReference type="Pfam" id="PF20684">
    <property type="entry name" value="Fung_rhodopsin"/>
    <property type="match status" value="1"/>
</dbReference>
<evidence type="ECO:0000313" key="9">
    <source>
        <dbReference type="EMBL" id="CCX31989.1"/>
    </source>
</evidence>
<dbReference type="PANTHER" id="PTHR33048:SF47">
    <property type="entry name" value="INTEGRAL MEMBRANE PROTEIN-RELATED"/>
    <property type="match status" value="1"/>
</dbReference>
<evidence type="ECO:0000256" key="2">
    <source>
        <dbReference type="ARBA" id="ARBA00022692"/>
    </source>
</evidence>
<evidence type="ECO:0000313" key="10">
    <source>
        <dbReference type="Proteomes" id="UP000018144"/>
    </source>
</evidence>
<keyword evidence="3 7" id="KW-1133">Transmembrane helix</keyword>
<feature type="domain" description="Rhodopsin" evidence="8">
    <location>
        <begin position="30"/>
        <end position="263"/>
    </location>
</feature>
<feature type="transmembrane region" description="Helical" evidence="7">
    <location>
        <begin position="207"/>
        <end position="228"/>
    </location>
</feature>
<reference evidence="9 10" key="1">
    <citation type="journal article" date="2013" name="PLoS Genet.">
        <title>The genome and development-dependent transcriptomes of Pyronema confluens: a window into fungal evolution.</title>
        <authorList>
            <person name="Traeger S."/>
            <person name="Altegoer F."/>
            <person name="Freitag M."/>
            <person name="Gabaldon T."/>
            <person name="Kempken F."/>
            <person name="Kumar A."/>
            <person name="Marcet-Houben M."/>
            <person name="Poggeler S."/>
            <person name="Stajich J.E."/>
            <person name="Nowrousian M."/>
        </authorList>
    </citation>
    <scope>NUCLEOTIDE SEQUENCE [LARGE SCALE GENOMIC DNA]</scope>
    <source>
        <strain evidence="10">CBS 100304</strain>
        <tissue evidence="9">Vegetative mycelium</tissue>
    </source>
</reference>
<evidence type="ECO:0000256" key="5">
    <source>
        <dbReference type="ARBA" id="ARBA00038359"/>
    </source>
</evidence>
<evidence type="ECO:0000256" key="7">
    <source>
        <dbReference type="SAM" id="Phobius"/>
    </source>
</evidence>
<dbReference type="InterPro" id="IPR052337">
    <property type="entry name" value="SAT4-like"/>
</dbReference>
<comment type="similarity">
    <text evidence="5">Belongs to the SAT4 family.</text>
</comment>
<keyword evidence="4 7" id="KW-0472">Membrane</keyword>
<dbReference type="PANTHER" id="PTHR33048">
    <property type="entry name" value="PTH11-LIKE INTEGRAL MEMBRANE PROTEIN (AFU_ORTHOLOGUE AFUA_5G11245)"/>
    <property type="match status" value="1"/>
</dbReference>
<dbReference type="OrthoDB" id="444631at2759"/>
<feature type="transmembrane region" description="Helical" evidence="7">
    <location>
        <begin position="240"/>
        <end position="263"/>
    </location>
</feature>
<evidence type="ECO:0000256" key="6">
    <source>
        <dbReference type="SAM" id="MobiDB-lite"/>
    </source>
</evidence>
<protein>
    <recommendedName>
        <fullName evidence="8">Rhodopsin domain-containing protein</fullName>
    </recommendedName>
</protein>
<feature type="region of interest" description="Disordered" evidence="6">
    <location>
        <begin position="276"/>
        <end position="316"/>
    </location>
</feature>
<dbReference type="EMBL" id="HF935702">
    <property type="protein sequence ID" value="CCX31989.1"/>
    <property type="molecule type" value="Genomic_DNA"/>
</dbReference>
<feature type="transmembrane region" description="Helical" evidence="7">
    <location>
        <begin position="91"/>
        <end position="118"/>
    </location>
</feature>
<comment type="subcellular location">
    <subcellularLocation>
        <location evidence="1">Membrane</location>
        <topology evidence="1">Multi-pass membrane protein</topology>
    </subcellularLocation>
</comment>
<keyword evidence="10" id="KW-1185">Reference proteome</keyword>
<keyword evidence="2 7" id="KW-0812">Transmembrane</keyword>
<organism evidence="9 10">
    <name type="scientific">Pyronema omphalodes (strain CBS 100304)</name>
    <name type="common">Pyronema confluens</name>
    <dbReference type="NCBI Taxonomy" id="1076935"/>
    <lineage>
        <taxon>Eukaryota</taxon>
        <taxon>Fungi</taxon>
        <taxon>Dikarya</taxon>
        <taxon>Ascomycota</taxon>
        <taxon>Pezizomycotina</taxon>
        <taxon>Pezizomycetes</taxon>
        <taxon>Pezizales</taxon>
        <taxon>Pyronemataceae</taxon>
        <taxon>Pyronema</taxon>
    </lineage>
</organism>
<evidence type="ECO:0000259" key="8">
    <source>
        <dbReference type="Pfam" id="PF20684"/>
    </source>
</evidence>
<accession>U4LIR3</accession>
<feature type="transmembrane region" description="Helical" evidence="7">
    <location>
        <begin position="130"/>
        <end position="152"/>
    </location>
</feature>
<feature type="compositionally biased region" description="Basic and acidic residues" evidence="6">
    <location>
        <begin position="289"/>
        <end position="299"/>
    </location>
</feature>
<dbReference type="AlphaFoldDB" id="U4LIR3"/>
<sequence length="316" mass="35578">MEPTIHPINSRQYLTVAGSCWIIGFVFLILRLYQKLRVQRLPFGWSDGFICVAVILEFINRGAVGSVVTALRRTPKQDTPEYMVLARHFLMVQWFQTITAVIVIYLIKASFLSTYWNLHQRTPGNTQQRFLLIISACLALVGVLPNVLFLLLHCRPLKENWNPYGQCRSIYNKPASGVFNSINIISDLLVITYGIGLVKQLHSRRKAYAAAIVVGLGALSTAACAARWAKTWKDGFQDQWLWFSVEICAGIVAACLPTLHVWLRLQIPILRRRRSEEKDLAGAPTSISKSEDDRDRVPMEDIEQGVVAKPKISVGG</sequence>
<evidence type="ECO:0000256" key="4">
    <source>
        <dbReference type="ARBA" id="ARBA00023136"/>
    </source>
</evidence>
<evidence type="ECO:0000256" key="1">
    <source>
        <dbReference type="ARBA" id="ARBA00004141"/>
    </source>
</evidence>
<name>U4LIR3_PYROM</name>
<proteinExistence type="inferred from homology"/>
<evidence type="ECO:0000256" key="3">
    <source>
        <dbReference type="ARBA" id="ARBA00022989"/>
    </source>
</evidence>
<feature type="transmembrane region" description="Helical" evidence="7">
    <location>
        <begin position="178"/>
        <end position="195"/>
    </location>
</feature>
<feature type="transmembrane region" description="Helical" evidence="7">
    <location>
        <begin position="45"/>
        <end position="71"/>
    </location>
</feature>
<gene>
    <name evidence="9" type="ORF">PCON_12066</name>
</gene>
<dbReference type="Proteomes" id="UP000018144">
    <property type="component" value="Unassembled WGS sequence"/>
</dbReference>
<feature type="transmembrane region" description="Helical" evidence="7">
    <location>
        <begin position="12"/>
        <end position="33"/>
    </location>
</feature>
<dbReference type="GO" id="GO:0016020">
    <property type="term" value="C:membrane"/>
    <property type="evidence" value="ECO:0007669"/>
    <property type="project" value="UniProtKB-SubCell"/>
</dbReference>